<feature type="transmembrane region" description="Helical" evidence="2">
    <location>
        <begin position="220"/>
        <end position="242"/>
    </location>
</feature>
<keyword evidence="2" id="KW-1133">Transmembrane helix</keyword>
<feature type="transmembrane region" description="Helical" evidence="2">
    <location>
        <begin position="117"/>
        <end position="138"/>
    </location>
</feature>
<dbReference type="InterPro" id="IPR012472">
    <property type="entry name" value="MCP1_TM"/>
</dbReference>
<dbReference type="GO" id="GO:0007005">
    <property type="term" value="P:mitochondrion organization"/>
    <property type="evidence" value="ECO:0007669"/>
    <property type="project" value="TreeGrafter"/>
</dbReference>
<accession>A0A9P8CFK0</accession>
<feature type="transmembrane region" description="Helical" evidence="2">
    <location>
        <begin position="77"/>
        <end position="97"/>
    </location>
</feature>
<feature type="transmembrane region" description="Helical" evidence="2">
    <location>
        <begin position="263"/>
        <end position="282"/>
    </location>
</feature>
<evidence type="ECO:0000259" key="3">
    <source>
        <dbReference type="Pfam" id="PF07950"/>
    </source>
</evidence>
<dbReference type="GO" id="GO:0055088">
    <property type="term" value="P:lipid homeostasis"/>
    <property type="evidence" value="ECO:0007669"/>
    <property type="project" value="InterPro"/>
</dbReference>
<dbReference type="AlphaFoldDB" id="A0A9P8CFK0"/>
<evidence type="ECO:0000313" key="5">
    <source>
        <dbReference type="Proteomes" id="UP000887226"/>
    </source>
</evidence>
<evidence type="ECO:0000256" key="1">
    <source>
        <dbReference type="SAM" id="MobiDB-lite"/>
    </source>
</evidence>
<dbReference type="EMBL" id="MU253979">
    <property type="protein sequence ID" value="KAG9243421.1"/>
    <property type="molecule type" value="Genomic_DNA"/>
</dbReference>
<dbReference type="PANTHER" id="PTHR38409">
    <property type="entry name" value="MDM10-COMPLEMENTING PROTEIN 1"/>
    <property type="match status" value="1"/>
</dbReference>
<evidence type="ECO:0000313" key="4">
    <source>
        <dbReference type="EMBL" id="KAG9243421.1"/>
    </source>
</evidence>
<proteinExistence type="predicted"/>
<feature type="transmembrane region" description="Helical" evidence="2">
    <location>
        <begin position="167"/>
        <end position="191"/>
    </location>
</feature>
<feature type="region of interest" description="Disordered" evidence="1">
    <location>
        <begin position="21"/>
        <end position="47"/>
    </location>
</feature>
<keyword evidence="2" id="KW-0472">Membrane</keyword>
<comment type="caution">
    <text evidence="4">The sequence shown here is derived from an EMBL/GenBank/DDBJ whole genome shotgun (WGS) entry which is preliminary data.</text>
</comment>
<sequence>MEGADPYSIETQAELLGLRNIDPIPLPDSRPASTSVPANDRHAPRPALPSSSSFLGLRGTGRSSVWYLTQLQRYSSYAFSGFAALHITNTSIIPLVTRSVADSESYLLLTRPYYQSMLLEPVLITLPITTHVLAGLALRIHRRNQNLRRYGAGELTSSKRFEDKVKVWPAVSWSSLNGYILTPMVLGHALVNRTLPWVYEGGSSGVGLGYVSHGFAKHPFIAWTGYAALIGVGVAHFIWGVARWQKWTPVGVDRKARRRRWTINGITALVSAIWMAGGLGVVGRGGKSDGWVGKGHDNLYSKIPLLKL</sequence>
<organism evidence="4 5">
    <name type="scientific">Calycina marina</name>
    <dbReference type="NCBI Taxonomy" id="1763456"/>
    <lineage>
        <taxon>Eukaryota</taxon>
        <taxon>Fungi</taxon>
        <taxon>Dikarya</taxon>
        <taxon>Ascomycota</taxon>
        <taxon>Pezizomycotina</taxon>
        <taxon>Leotiomycetes</taxon>
        <taxon>Helotiales</taxon>
        <taxon>Pezizellaceae</taxon>
        <taxon>Calycina</taxon>
    </lineage>
</organism>
<dbReference type="Proteomes" id="UP000887226">
    <property type="component" value="Unassembled WGS sequence"/>
</dbReference>
<keyword evidence="2" id="KW-0812">Transmembrane</keyword>
<gene>
    <name evidence="4" type="ORF">BJ878DRAFT_423646</name>
</gene>
<dbReference type="PANTHER" id="PTHR38409:SF1">
    <property type="entry name" value="MITOCHONDRIAL ADAPTER PROTEIN MCP1"/>
    <property type="match status" value="1"/>
</dbReference>
<dbReference type="GO" id="GO:0005741">
    <property type="term" value="C:mitochondrial outer membrane"/>
    <property type="evidence" value="ECO:0007669"/>
    <property type="project" value="TreeGrafter"/>
</dbReference>
<keyword evidence="5" id="KW-1185">Reference proteome</keyword>
<feature type="domain" description="Mitochondrial adapter protein MCP1 transmembrane" evidence="3">
    <location>
        <begin position="183"/>
        <end position="286"/>
    </location>
</feature>
<name>A0A9P8CFK0_9HELO</name>
<dbReference type="InterPro" id="IPR039960">
    <property type="entry name" value="MCP1"/>
</dbReference>
<protein>
    <recommendedName>
        <fullName evidence="3">Mitochondrial adapter protein MCP1 transmembrane domain-containing protein</fullName>
    </recommendedName>
</protein>
<dbReference type="OrthoDB" id="10259513at2759"/>
<reference evidence="4" key="1">
    <citation type="journal article" date="2021" name="IMA Fungus">
        <title>Genomic characterization of three marine fungi, including Emericellopsis atlantica sp. nov. with signatures of a generalist lifestyle and marine biomass degradation.</title>
        <authorList>
            <person name="Hagestad O.C."/>
            <person name="Hou L."/>
            <person name="Andersen J.H."/>
            <person name="Hansen E.H."/>
            <person name="Altermark B."/>
            <person name="Li C."/>
            <person name="Kuhnert E."/>
            <person name="Cox R.J."/>
            <person name="Crous P.W."/>
            <person name="Spatafora J.W."/>
            <person name="Lail K."/>
            <person name="Amirebrahimi M."/>
            <person name="Lipzen A."/>
            <person name="Pangilinan J."/>
            <person name="Andreopoulos W."/>
            <person name="Hayes R.D."/>
            <person name="Ng V."/>
            <person name="Grigoriev I.V."/>
            <person name="Jackson S.A."/>
            <person name="Sutton T.D.S."/>
            <person name="Dobson A.D.W."/>
            <person name="Rama T."/>
        </authorList>
    </citation>
    <scope>NUCLEOTIDE SEQUENCE</scope>
    <source>
        <strain evidence="4">TRa3180A</strain>
    </source>
</reference>
<dbReference type="Pfam" id="PF07950">
    <property type="entry name" value="MCP1_TM"/>
    <property type="match status" value="1"/>
</dbReference>
<evidence type="ECO:0000256" key="2">
    <source>
        <dbReference type="SAM" id="Phobius"/>
    </source>
</evidence>